<accession>A0A9Q2PLJ4</accession>
<protein>
    <submittedName>
        <fullName evidence="1">Uncharacterized protein</fullName>
    </submittedName>
</protein>
<dbReference type="EMBL" id="WUXR01000017">
    <property type="protein sequence ID" value="MBM4568002.1"/>
    <property type="molecule type" value="Genomic_DNA"/>
</dbReference>
<gene>
    <name evidence="1" type="ORF">GS441_22050</name>
</gene>
<dbReference type="AlphaFoldDB" id="A0A9Q2PLJ4"/>
<name>A0A9Q2PLJ4_RHOHA</name>
<reference evidence="1" key="1">
    <citation type="submission" date="2019-11" db="EMBL/GenBank/DDBJ databases">
        <title>Spread of Macrolides and rifampicin resistant Rhodococcus equi in clinical isolates in the USA.</title>
        <authorList>
            <person name="Alvarez-Narvaez S."/>
            <person name="Huber L."/>
            <person name="Cohen N.D."/>
            <person name="Slovis N."/>
            <person name="Greiter M."/>
            <person name="Giguere S."/>
            <person name="Hart K."/>
        </authorList>
    </citation>
    <scope>NUCLEOTIDE SEQUENCE</scope>
    <source>
        <strain evidence="1">Lh_17</strain>
    </source>
</reference>
<dbReference type="Proteomes" id="UP000808906">
    <property type="component" value="Unassembled WGS sequence"/>
</dbReference>
<organism evidence="1 2">
    <name type="scientific">Rhodococcus hoagii</name>
    <name type="common">Corynebacterium equii</name>
    <dbReference type="NCBI Taxonomy" id="43767"/>
    <lineage>
        <taxon>Bacteria</taxon>
        <taxon>Bacillati</taxon>
        <taxon>Actinomycetota</taxon>
        <taxon>Actinomycetes</taxon>
        <taxon>Mycobacteriales</taxon>
        <taxon>Nocardiaceae</taxon>
        <taxon>Prescottella</taxon>
    </lineage>
</organism>
<comment type="caution">
    <text evidence="1">The sequence shown here is derived from an EMBL/GenBank/DDBJ whole genome shotgun (WGS) entry which is preliminary data.</text>
</comment>
<sequence length="294" mass="30607">MAGKISFPGVGQIKKASAGGMAVKKISSGGAVLWSSSIPRQGVLKSGTQQLPQNSYEKVTGFKIDPEFPDTDIAAAAAANGLLVSGRAAFVAEGTMATSSTANQSRGVQLRGSGTVLSTTDGTSATSSRTAKVVVPDGTDVLLELYASAGSSISSYRVLAADTTKLSYRTGGYYEQLTPVSLVRDQTTEATLTANAATEWPRVPGSGIYLEAGTYELIWNLYTVGWGAYWSVGCRVGAEQNQVIAGSANSNSWNRPVQTITVPSAQFVMPTVKAGSSSDLTIDAGRLNLFISKI</sequence>
<proteinExistence type="predicted"/>
<evidence type="ECO:0000313" key="1">
    <source>
        <dbReference type="EMBL" id="MBM4568002.1"/>
    </source>
</evidence>
<dbReference type="RefSeq" id="WP_084848634.1">
    <property type="nucleotide sequence ID" value="NZ_LWTY01000008.1"/>
</dbReference>
<evidence type="ECO:0000313" key="2">
    <source>
        <dbReference type="Proteomes" id="UP000808906"/>
    </source>
</evidence>